<evidence type="ECO:0000313" key="1">
    <source>
        <dbReference type="EMBL" id="CDW78349.1"/>
    </source>
</evidence>
<accession>A0A078A7X0</accession>
<dbReference type="AlphaFoldDB" id="A0A078A7X0"/>
<name>A0A078A7X0_STYLE</name>
<keyword evidence="2" id="KW-1185">Reference proteome</keyword>
<sequence length="253" mass="29918">MSQDKFSIEESIQESLSFSHSLAKISERASKRALRSQQSDFIEEEDIIQYQSSSIVEEIIGESQIKSSIYFSNAITQSKIKSSGFAKDTLQSGANSYDQSMLKREERNVFIEKKFNKLRKDIQYGPKSDIQKKMRTKDNKVLIEKLKSNIDKQNYNHDYYANTPCQYCENISLKELKIPQAKVDKLFIQEFLDMKYNKYVEEKDDKEEQRLQALKEYATEIERREVINRKVFQLKQKLIYGDDVENLDFNYRQ</sequence>
<gene>
    <name evidence="1" type="primary">Contig11510.g12319</name>
    <name evidence="1" type="ORF">STYLEM_7325</name>
</gene>
<reference evidence="1 2" key="1">
    <citation type="submission" date="2014-06" db="EMBL/GenBank/DDBJ databases">
        <authorList>
            <person name="Swart Estienne"/>
        </authorList>
    </citation>
    <scope>NUCLEOTIDE SEQUENCE [LARGE SCALE GENOMIC DNA]</scope>
    <source>
        <strain evidence="1 2">130c</strain>
    </source>
</reference>
<dbReference type="Proteomes" id="UP000039865">
    <property type="component" value="Unassembled WGS sequence"/>
</dbReference>
<evidence type="ECO:0000313" key="2">
    <source>
        <dbReference type="Proteomes" id="UP000039865"/>
    </source>
</evidence>
<dbReference type="InParanoid" id="A0A078A7X0"/>
<proteinExistence type="predicted"/>
<dbReference type="EMBL" id="CCKQ01007020">
    <property type="protein sequence ID" value="CDW78349.1"/>
    <property type="molecule type" value="Genomic_DNA"/>
</dbReference>
<protein>
    <submittedName>
        <fullName evidence="1">Uncharacterized protein</fullName>
    </submittedName>
</protein>
<organism evidence="1 2">
    <name type="scientific">Stylonychia lemnae</name>
    <name type="common">Ciliate</name>
    <dbReference type="NCBI Taxonomy" id="5949"/>
    <lineage>
        <taxon>Eukaryota</taxon>
        <taxon>Sar</taxon>
        <taxon>Alveolata</taxon>
        <taxon>Ciliophora</taxon>
        <taxon>Intramacronucleata</taxon>
        <taxon>Spirotrichea</taxon>
        <taxon>Stichotrichia</taxon>
        <taxon>Sporadotrichida</taxon>
        <taxon>Oxytrichidae</taxon>
        <taxon>Stylonychinae</taxon>
        <taxon>Stylonychia</taxon>
    </lineage>
</organism>